<evidence type="ECO:0000313" key="2">
    <source>
        <dbReference type="EMBL" id="ETW78278.1"/>
    </source>
</evidence>
<accession>W4JXM7</accession>
<dbReference type="Proteomes" id="UP000030671">
    <property type="component" value="Unassembled WGS sequence"/>
</dbReference>
<dbReference type="EMBL" id="KI925462">
    <property type="protein sequence ID" value="ETW78278.1"/>
    <property type="molecule type" value="Genomic_DNA"/>
</dbReference>
<dbReference type="KEGG" id="hir:HETIRDRAFT_120136"/>
<dbReference type="GeneID" id="20666679"/>
<name>W4JXM7_HETIT</name>
<evidence type="ECO:0000313" key="3">
    <source>
        <dbReference type="Proteomes" id="UP000030671"/>
    </source>
</evidence>
<gene>
    <name evidence="2" type="ORF">HETIRDRAFT_120136</name>
</gene>
<dbReference type="AlphaFoldDB" id="W4JXM7"/>
<sequence>MSNGRQALAIREDKKISDKDRPTYGAHRPTWKTGSDFINTYRKTPMRSCWSGRDRPCSVQVGIFGTRLTLFGISPKLPEYLPQTLARVHAYHHAHGEMRNDTPNIKQTRVGLKVEGYRVGVSGILMVKGTEGDEHRAVHAWMDVKVGYMSWAPASTVMWAKRHEVAFKVEVKVENHIKHELAPIIIVVDEAANEWHAGEVDAWWAEQGHRHTGHVAGACASGPQTGGA</sequence>
<feature type="region of interest" description="Disordered" evidence="1">
    <location>
        <begin position="1"/>
        <end position="28"/>
    </location>
</feature>
<dbReference type="RefSeq" id="XP_009550261.1">
    <property type="nucleotide sequence ID" value="XM_009551966.1"/>
</dbReference>
<organism evidence="2 3">
    <name type="scientific">Heterobasidion irregulare (strain TC 32-1)</name>
    <dbReference type="NCBI Taxonomy" id="747525"/>
    <lineage>
        <taxon>Eukaryota</taxon>
        <taxon>Fungi</taxon>
        <taxon>Dikarya</taxon>
        <taxon>Basidiomycota</taxon>
        <taxon>Agaricomycotina</taxon>
        <taxon>Agaricomycetes</taxon>
        <taxon>Russulales</taxon>
        <taxon>Bondarzewiaceae</taxon>
        <taxon>Heterobasidion</taxon>
        <taxon>Heterobasidion annosum species complex</taxon>
    </lineage>
</organism>
<dbReference type="HOGENOM" id="CLU_1214902_0_0_1"/>
<evidence type="ECO:0000256" key="1">
    <source>
        <dbReference type="SAM" id="MobiDB-lite"/>
    </source>
</evidence>
<dbReference type="InParanoid" id="W4JXM7"/>
<keyword evidence="3" id="KW-1185">Reference proteome</keyword>
<reference evidence="2 3" key="1">
    <citation type="journal article" date="2012" name="New Phytol.">
        <title>Insight into trade-off between wood decay and parasitism from the genome of a fungal forest pathogen.</title>
        <authorList>
            <person name="Olson A."/>
            <person name="Aerts A."/>
            <person name="Asiegbu F."/>
            <person name="Belbahri L."/>
            <person name="Bouzid O."/>
            <person name="Broberg A."/>
            <person name="Canback B."/>
            <person name="Coutinho P.M."/>
            <person name="Cullen D."/>
            <person name="Dalman K."/>
            <person name="Deflorio G."/>
            <person name="van Diepen L.T."/>
            <person name="Dunand C."/>
            <person name="Duplessis S."/>
            <person name="Durling M."/>
            <person name="Gonthier P."/>
            <person name="Grimwood J."/>
            <person name="Fossdal C.G."/>
            <person name="Hansson D."/>
            <person name="Henrissat B."/>
            <person name="Hietala A."/>
            <person name="Himmelstrand K."/>
            <person name="Hoffmeister D."/>
            <person name="Hogberg N."/>
            <person name="James T.Y."/>
            <person name="Karlsson M."/>
            <person name="Kohler A."/>
            <person name="Kues U."/>
            <person name="Lee Y.H."/>
            <person name="Lin Y.C."/>
            <person name="Lind M."/>
            <person name="Lindquist E."/>
            <person name="Lombard V."/>
            <person name="Lucas S."/>
            <person name="Lunden K."/>
            <person name="Morin E."/>
            <person name="Murat C."/>
            <person name="Park J."/>
            <person name="Raffaello T."/>
            <person name="Rouze P."/>
            <person name="Salamov A."/>
            <person name="Schmutz J."/>
            <person name="Solheim H."/>
            <person name="Stahlberg J."/>
            <person name="Velez H."/>
            <person name="de Vries R.P."/>
            <person name="Wiebenga A."/>
            <person name="Woodward S."/>
            <person name="Yakovlev I."/>
            <person name="Garbelotto M."/>
            <person name="Martin F."/>
            <person name="Grigoriev I.V."/>
            <person name="Stenlid J."/>
        </authorList>
    </citation>
    <scope>NUCLEOTIDE SEQUENCE [LARGE SCALE GENOMIC DNA]</scope>
    <source>
        <strain evidence="2 3">TC 32-1</strain>
    </source>
</reference>
<protein>
    <submittedName>
        <fullName evidence="2">Uncharacterized protein</fullName>
    </submittedName>
</protein>
<feature type="compositionally biased region" description="Basic and acidic residues" evidence="1">
    <location>
        <begin position="10"/>
        <end position="22"/>
    </location>
</feature>
<proteinExistence type="predicted"/>